<dbReference type="EMBL" id="HBFQ01058248">
    <property type="protein sequence ID" value="CAD8866904.1"/>
    <property type="molecule type" value="Transcribed_RNA"/>
</dbReference>
<organism evidence="2">
    <name type="scientific">Noctiluca scintillans</name>
    <name type="common">Sea sparkle</name>
    <name type="synonym">Red tide dinoflagellate</name>
    <dbReference type="NCBI Taxonomy" id="2966"/>
    <lineage>
        <taxon>Eukaryota</taxon>
        <taxon>Sar</taxon>
        <taxon>Alveolata</taxon>
        <taxon>Dinophyceae</taxon>
        <taxon>Noctilucales</taxon>
        <taxon>Noctilucaceae</taxon>
        <taxon>Noctiluca</taxon>
    </lineage>
</organism>
<feature type="region of interest" description="Disordered" evidence="1">
    <location>
        <begin position="1"/>
        <end position="141"/>
    </location>
</feature>
<gene>
    <name evidence="2" type="ORF">NSCI0253_LOCUS41259</name>
</gene>
<evidence type="ECO:0000256" key="1">
    <source>
        <dbReference type="SAM" id="MobiDB-lite"/>
    </source>
</evidence>
<feature type="compositionally biased region" description="Polar residues" evidence="1">
    <location>
        <begin position="76"/>
        <end position="85"/>
    </location>
</feature>
<dbReference type="AlphaFoldDB" id="A0A7S1AVR4"/>
<sequence length="169" mass="17633">MVDGVVDQPSPPRGSPGGSPLLSSRGRSPGPDNILPPQPSPRFGISGAPTGRFEAGRDSGPGPGSYEPTSFKVKPQLSSKSSRTSLDAKPRFGTSTAPTRRFNLDKARVPGPGSYEPQVFAPKGHAVPQTAKKRVYSKRDSLGPGSYDIPTLIGGGFLHTALTKNVGAR</sequence>
<dbReference type="Pfam" id="PF07004">
    <property type="entry name" value="SHIPPO-rpt"/>
    <property type="match status" value="3"/>
</dbReference>
<reference evidence="2" key="1">
    <citation type="submission" date="2021-01" db="EMBL/GenBank/DDBJ databases">
        <authorList>
            <person name="Corre E."/>
            <person name="Pelletier E."/>
            <person name="Niang G."/>
            <person name="Scheremetjew M."/>
            <person name="Finn R."/>
            <person name="Kale V."/>
            <person name="Holt S."/>
            <person name="Cochrane G."/>
            <person name="Meng A."/>
            <person name="Brown T."/>
            <person name="Cohen L."/>
        </authorList>
    </citation>
    <scope>NUCLEOTIDE SEQUENCE</scope>
</reference>
<evidence type="ECO:0000313" key="2">
    <source>
        <dbReference type="EMBL" id="CAD8866904.1"/>
    </source>
</evidence>
<protein>
    <submittedName>
        <fullName evidence="2">Uncharacterized protein</fullName>
    </submittedName>
</protein>
<dbReference type="InterPro" id="IPR010736">
    <property type="entry name" value="SHIPPO-rpt"/>
</dbReference>
<name>A0A7S1AVR4_NOCSC</name>
<proteinExistence type="predicted"/>
<feature type="compositionally biased region" description="Low complexity" evidence="1">
    <location>
        <begin position="18"/>
        <end position="31"/>
    </location>
</feature>
<accession>A0A7S1AVR4</accession>